<evidence type="ECO:0000256" key="3">
    <source>
        <dbReference type="ARBA" id="ARBA00022485"/>
    </source>
</evidence>
<dbReference type="InterPro" id="IPR039650">
    <property type="entry name" value="HdrA-like"/>
</dbReference>
<dbReference type="Gene3D" id="3.40.50.720">
    <property type="entry name" value="NAD(P)-binding Rossmann-like Domain"/>
    <property type="match status" value="1"/>
</dbReference>
<evidence type="ECO:0000259" key="10">
    <source>
        <dbReference type="PROSITE" id="PS51379"/>
    </source>
</evidence>
<dbReference type="InterPro" id="IPR017896">
    <property type="entry name" value="4Fe4S_Fe-S-bd"/>
</dbReference>
<keyword evidence="12" id="KW-1185">Reference proteome</keyword>
<dbReference type="Pfam" id="PF13187">
    <property type="entry name" value="Fer4_9"/>
    <property type="match status" value="1"/>
</dbReference>
<comment type="subunit">
    <text evidence="9">The ferredoxin:CoB-CoM heterodisulfide reductase is composed of three subunits; HdrA, HdrB and HdrC.</text>
</comment>
<dbReference type="PROSITE" id="PS00198">
    <property type="entry name" value="4FE4S_FER_1"/>
    <property type="match status" value="2"/>
</dbReference>
<feature type="domain" description="4Fe-4S ferredoxin-type" evidence="10">
    <location>
        <begin position="240"/>
        <end position="269"/>
    </location>
</feature>
<evidence type="ECO:0000313" key="11">
    <source>
        <dbReference type="EMBL" id="QEE15311.1"/>
    </source>
</evidence>
<dbReference type="OrthoDB" id="32867at2157"/>
<dbReference type="GO" id="GO:0051539">
    <property type="term" value="F:4 iron, 4 sulfur cluster binding"/>
    <property type="evidence" value="ECO:0007669"/>
    <property type="project" value="UniProtKB-UniRule"/>
</dbReference>
<dbReference type="GO" id="GO:0046872">
    <property type="term" value="F:metal ion binding"/>
    <property type="evidence" value="ECO:0007669"/>
    <property type="project" value="UniProtKB-KW"/>
</dbReference>
<comment type="cofactor">
    <cofactor evidence="1 9">
        <name>FAD</name>
        <dbReference type="ChEBI" id="CHEBI:57692"/>
    </cofactor>
</comment>
<feature type="domain" description="4Fe-4S ferredoxin-type" evidence="10">
    <location>
        <begin position="578"/>
        <end position="607"/>
    </location>
</feature>
<evidence type="ECO:0000313" key="12">
    <source>
        <dbReference type="Proteomes" id="UP000321408"/>
    </source>
</evidence>
<proteinExistence type="inferred from homology"/>
<sequence>MSLERPKPKVAVYICHCGKNIADVIDMDEITEYSKHIPNVVSVKNFKFMCSNAGQDLIAEDLKSGKVDRVVVAACSPLMHEETYRRVMRENSFNEFFFEQANIREHASWVSMRDHKGAMEIAKDHIKMAVAKVSNDRPLIRQKIEVTKEALIVGAGITGMFAALDLANKYKVHLVERTPSIGGHMAQLDKTFPTMDCSACITTPKMVEVGRNPNIDLLTYSEIESVDLNVGNFEVKVRKKNRRINHSICTGCGACGEICPVTVPNEFDYNMGYRRAAYVPFPQAIPEQYTIDIKSCIECMLCVDACEVNAIDFSLKDEIIDLKVGSIIIATGNDIFDPSQLYRYGYQKYKNVLIAIEMERLLSSTGPTLGKVIKPSDHKTPKRIAFLQCVGSRDFHEGTHKYCSRVCCMYAVKQARQFKEKYPDSEVFIFYIDLRAFGKGYEEFYEIASREYGINFIRGRIGDVFEKNDGSLILRGSDTLLAEKYEVEVDMLILSTAIEARKDADEVGRFFGIQCSEDGMFMEAHPKLKPVDSLSTGIFIAGTCQAPRDIPDSVAQAKAAASSADNFMYSGEVEIEPYYSMVQPEICSGCRSCIQLCPYDAISFDETTKTADINAIKCKGCGVCVSSCPSNAIIQNHFTRNQILSEVRALRPWENYIKEI</sequence>
<keyword evidence="7 9" id="KW-0408">Iron</keyword>
<keyword evidence="5 9" id="KW-0274">FAD</keyword>
<dbReference type="GeneID" id="41329133"/>
<dbReference type="SUPFAM" id="SSF51905">
    <property type="entry name" value="FAD/NAD(P)-binding domain"/>
    <property type="match status" value="1"/>
</dbReference>
<comment type="function">
    <text evidence="9">Part of a complex that catalyzes the reversible reduction of CoM-S-S-CoB to the thiol-coenzymes H-S-CoM (coenzyme M) and H-S-CoB (coenzyme B).</text>
</comment>
<gene>
    <name evidence="11" type="ORF">DSAG12_01136</name>
</gene>
<dbReference type="Pfam" id="PF12838">
    <property type="entry name" value="Fer4_7"/>
    <property type="match status" value="1"/>
</dbReference>
<dbReference type="SUPFAM" id="SSF54862">
    <property type="entry name" value="4Fe-4S ferredoxins"/>
    <property type="match status" value="1"/>
</dbReference>
<keyword evidence="6 9" id="KW-0560">Oxidoreductase</keyword>
<evidence type="ECO:0000256" key="8">
    <source>
        <dbReference type="ARBA" id="ARBA00023014"/>
    </source>
</evidence>
<evidence type="ECO:0000256" key="6">
    <source>
        <dbReference type="ARBA" id="ARBA00023002"/>
    </source>
</evidence>
<dbReference type="PROSITE" id="PS51379">
    <property type="entry name" value="4FE4S_FER_2"/>
    <property type="match status" value="4"/>
</dbReference>
<evidence type="ECO:0000256" key="5">
    <source>
        <dbReference type="ARBA" id="ARBA00022827"/>
    </source>
</evidence>
<feature type="domain" description="4Fe-4S ferredoxin-type" evidence="10">
    <location>
        <begin position="287"/>
        <end position="316"/>
    </location>
</feature>
<dbReference type="EC" id="1.8.-.-" evidence="9"/>
<reference evidence="11 12" key="1">
    <citation type="journal article" date="2020" name="Nature">
        <title>Isolation of an archaeon at the prokaryote-eukaryote interface.</title>
        <authorList>
            <person name="Imachi H."/>
            <person name="Nobu M.K."/>
            <person name="Nakahara N."/>
            <person name="Morono Y."/>
            <person name="Ogawara M."/>
            <person name="Takaki Y."/>
            <person name="Takano Y."/>
            <person name="Uematsu K."/>
            <person name="Ikuta T."/>
            <person name="Ito M."/>
            <person name="Matsui Y."/>
            <person name="Miyazaki M."/>
            <person name="Murata K."/>
            <person name="Saito Y."/>
            <person name="Sakai S."/>
            <person name="Song C."/>
            <person name="Tasumi E."/>
            <person name="Yamanaka Y."/>
            <person name="Yamaguchi T."/>
            <person name="Kamagata Y."/>
            <person name="Tamaki H."/>
            <person name="Takai K."/>
        </authorList>
    </citation>
    <scope>NUCLEOTIDE SEQUENCE [LARGE SCALE GENOMIC DNA]</scope>
    <source>
        <strain evidence="11 12">MK-D1</strain>
    </source>
</reference>
<comment type="pathway">
    <text evidence="9">Cofactor metabolism; coenzyme M-coenzyme B heterodisulfide reduction; coenzyme B and coenzyme M from coenzyme M-coenzyme B heterodisulfide: step 1/1.</text>
</comment>
<comment type="cofactor">
    <cofactor evidence="9">
        <name>[4Fe-4S] cluster</name>
        <dbReference type="ChEBI" id="CHEBI:49883"/>
    </cofactor>
</comment>
<keyword evidence="8 9" id="KW-0411">Iron-sulfur</keyword>
<feature type="domain" description="4Fe-4S ferredoxin-type" evidence="10">
    <location>
        <begin position="609"/>
        <end position="638"/>
    </location>
</feature>
<name>A0A5B9D8H6_9ARCH</name>
<dbReference type="GO" id="GO:0016491">
    <property type="term" value="F:oxidoreductase activity"/>
    <property type="evidence" value="ECO:0007669"/>
    <property type="project" value="UniProtKB-UniRule"/>
</dbReference>
<dbReference type="PANTHER" id="PTHR43498:SF1">
    <property type="entry name" value="COB--COM HETERODISULFIDE REDUCTASE IRON-SULFUR SUBUNIT A"/>
    <property type="match status" value="1"/>
</dbReference>
<dbReference type="InterPro" id="IPR017900">
    <property type="entry name" value="4Fe4S_Fe_S_CS"/>
</dbReference>
<evidence type="ECO:0000256" key="9">
    <source>
        <dbReference type="RuleBase" id="RU366072"/>
    </source>
</evidence>
<protein>
    <recommendedName>
        <fullName evidence="9">CoB--CoM heterodisulfide reductase iron-sulfur subunit A</fullName>
        <ecNumber evidence="9">1.8.-.-</ecNumber>
    </recommendedName>
</protein>
<keyword evidence="4 9" id="KW-0479">Metal-binding</keyword>
<dbReference type="KEGG" id="psyt:DSAG12_01136"/>
<evidence type="ECO:0000256" key="1">
    <source>
        <dbReference type="ARBA" id="ARBA00001974"/>
    </source>
</evidence>
<dbReference type="RefSeq" id="WP_147662226.1">
    <property type="nucleotide sequence ID" value="NZ_CP042905.2"/>
</dbReference>
<comment type="similarity">
    <text evidence="2 9">Belongs to the HdrA family.</text>
</comment>
<organism evidence="11 12">
    <name type="scientific">Promethearchaeum syntrophicum</name>
    <dbReference type="NCBI Taxonomy" id="2594042"/>
    <lineage>
        <taxon>Archaea</taxon>
        <taxon>Promethearchaeati</taxon>
        <taxon>Promethearchaeota</taxon>
        <taxon>Promethearchaeia</taxon>
        <taxon>Promethearchaeales</taxon>
        <taxon>Promethearchaeaceae</taxon>
        <taxon>Promethearchaeum</taxon>
    </lineage>
</organism>
<dbReference type="AlphaFoldDB" id="A0A5B9D8H6"/>
<dbReference type="Pfam" id="PF13450">
    <property type="entry name" value="NAD_binding_8"/>
    <property type="match status" value="1"/>
</dbReference>
<dbReference type="InterPro" id="IPR036188">
    <property type="entry name" value="FAD/NAD-bd_sf"/>
</dbReference>
<evidence type="ECO:0000256" key="2">
    <source>
        <dbReference type="ARBA" id="ARBA00006561"/>
    </source>
</evidence>
<evidence type="ECO:0000256" key="4">
    <source>
        <dbReference type="ARBA" id="ARBA00022723"/>
    </source>
</evidence>
<dbReference type="UniPathway" id="UPA00647">
    <property type="reaction ID" value="UER00700"/>
</dbReference>
<dbReference type="PANTHER" id="PTHR43498">
    <property type="entry name" value="FERREDOXIN:COB-COM HETERODISULFIDE REDUCTASE SUBUNIT A"/>
    <property type="match status" value="1"/>
</dbReference>
<dbReference type="Proteomes" id="UP000321408">
    <property type="component" value="Chromosome"/>
</dbReference>
<reference evidence="11 12" key="2">
    <citation type="journal article" date="2024" name="Int. J. Syst. Evol. Microbiol.">
        <title>Promethearchaeum syntrophicum gen. nov., sp. nov., an anaerobic, obligately syntrophic archaeon, the first isolate of the lineage 'Asgard' archaea, and proposal of the new archaeal phylum Promethearchaeota phyl. nov. and kingdom Promethearchaeati regn. nov.</title>
        <authorList>
            <person name="Imachi H."/>
            <person name="Nobu M.K."/>
            <person name="Kato S."/>
            <person name="Takaki Y."/>
            <person name="Miyazaki M."/>
            <person name="Miyata M."/>
            <person name="Ogawara M."/>
            <person name="Saito Y."/>
            <person name="Sakai S."/>
            <person name="Tahara Y.O."/>
            <person name="Takano Y."/>
            <person name="Tasumi E."/>
            <person name="Uematsu K."/>
            <person name="Yoshimura T."/>
            <person name="Itoh T."/>
            <person name="Ohkuma M."/>
            <person name="Takai K."/>
        </authorList>
    </citation>
    <scope>NUCLEOTIDE SEQUENCE [LARGE SCALE GENOMIC DNA]</scope>
    <source>
        <strain evidence="11 12">MK-D1</strain>
    </source>
</reference>
<dbReference type="Gene3D" id="3.30.70.20">
    <property type="match status" value="2"/>
</dbReference>
<keyword evidence="3 9" id="KW-0004">4Fe-4S</keyword>
<keyword evidence="9" id="KW-0285">Flavoprotein</keyword>
<accession>A0A5B9D8H6</accession>
<evidence type="ECO:0000256" key="7">
    <source>
        <dbReference type="ARBA" id="ARBA00023004"/>
    </source>
</evidence>
<dbReference type="EMBL" id="CP042905">
    <property type="protein sequence ID" value="QEE15311.1"/>
    <property type="molecule type" value="Genomic_DNA"/>
</dbReference>